<evidence type="ECO:0000313" key="2">
    <source>
        <dbReference type="Proteomes" id="UP000604046"/>
    </source>
</evidence>
<gene>
    <name evidence="1" type="ORF">SNAT2548_LOCUS20420</name>
</gene>
<organism evidence="1 2">
    <name type="scientific">Symbiodinium natans</name>
    <dbReference type="NCBI Taxonomy" id="878477"/>
    <lineage>
        <taxon>Eukaryota</taxon>
        <taxon>Sar</taxon>
        <taxon>Alveolata</taxon>
        <taxon>Dinophyceae</taxon>
        <taxon>Suessiales</taxon>
        <taxon>Symbiodiniaceae</taxon>
        <taxon>Symbiodinium</taxon>
    </lineage>
</organism>
<name>A0A812QHJ0_9DINO</name>
<comment type="caution">
    <text evidence="1">The sequence shown here is derived from an EMBL/GenBank/DDBJ whole genome shotgun (WGS) entry which is preliminary data.</text>
</comment>
<sequence>MASPVLPTESEPIAKLKRGLRRYFEEDEEFRVDPHHATELLQCLRDSKKRSRDLEAEGRSLRARIDSLQTQLDMSNKANIDAELAIQERDLELGTKNDHIKMLLQERDQLRLCVKGAHEASGRLKQSLKDLNAAMQATKMATEDDTFVPSESEA</sequence>
<accession>A0A812QHJ0</accession>
<evidence type="ECO:0000313" key="1">
    <source>
        <dbReference type="EMBL" id="CAE7373770.1"/>
    </source>
</evidence>
<reference evidence="1" key="1">
    <citation type="submission" date="2021-02" db="EMBL/GenBank/DDBJ databases">
        <authorList>
            <person name="Dougan E. K."/>
            <person name="Rhodes N."/>
            <person name="Thang M."/>
            <person name="Chan C."/>
        </authorList>
    </citation>
    <scope>NUCLEOTIDE SEQUENCE</scope>
</reference>
<proteinExistence type="predicted"/>
<keyword evidence="2" id="KW-1185">Reference proteome</keyword>
<dbReference type="Proteomes" id="UP000604046">
    <property type="component" value="Unassembled WGS sequence"/>
</dbReference>
<dbReference type="AlphaFoldDB" id="A0A812QHJ0"/>
<dbReference type="EMBL" id="CAJNDS010002209">
    <property type="protein sequence ID" value="CAE7373770.1"/>
    <property type="molecule type" value="Genomic_DNA"/>
</dbReference>
<protein>
    <submittedName>
        <fullName evidence="1">Uncharacterized protein</fullName>
    </submittedName>
</protein>